<accession>A0A1I9LKH5</accession>
<dbReference type="InterPro" id="IPR010284">
    <property type="entry name" value="PSII_Ycf12_core-subunit"/>
</dbReference>
<keyword evidence="7" id="KW-0793">Thylakoid</keyword>
<organism evidence="8">
    <name type="scientific">Codium simulans</name>
    <dbReference type="NCBI Taxonomy" id="589376"/>
    <lineage>
        <taxon>Eukaryota</taxon>
        <taxon>Viridiplantae</taxon>
        <taxon>Chlorophyta</taxon>
        <taxon>core chlorophytes</taxon>
        <taxon>Ulvophyceae</taxon>
        <taxon>TCBD clade</taxon>
        <taxon>Bryopsidales</taxon>
        <taxon>Bryopsidineae</taxon>
        <taxon>Codiaceae</taxon>
        <taxon>Codium</taxon>
    </lineage>
</organism>
<dbReference type="EMBL" id="KT946603">
    <property type="protein sequence ID" value="ANJ70836.1"/>
    <property type="molecule type" value="Genomic_DNA"/>
</dbReference>
<dbReference type="HAMAP" id="MF_01329">
    <property type="entry name" value="PSII_Psb30_Ycf12"/>
    <property type="match status" value="1"/>
</dbReference>
<evidence type="ECO:0000256" key="2">
    <source>
        <dbReference type="ARBA" id="ARBA00022531"/>
    </source>
</evidence>
<dbReference type="GO" id="GO:0009535">
    <property type="term" value="C:chloroplast thylakoid membrane"/>
    <property type="evidence" value="ECO:0007669"/>
    <property type="project" value="UniProtKB-SubCell"/>
</dbReference>
<gene>
    <name evidence="7 8" type="primary">ycf12</name>
    <name evidence="7" type="synonym">psb30</name>
</gene>
<dbReference type="GeneID" id="30511978"/>
<keyword evidence="8" id="KW-0150">Chloroplast</keyword>
<keyword evidence="5 7" id="KW-0472">Membrane</keyword>
<evidence type="ECO:0000256" key="3">
    <source>
        <dbReference type="ARBA" id="ARBA00022692"/>
    </source>
</evidence>
<keyword evidence="2 7" id="KW-0602">Photosynthesis</keyword>
<keyword evidence="6 7" id="KW-0604">Photosystem II</keyword>
<comment type="similarity">
    <text evidence="7">Belongs to the Psb30/Ycf12 family.</text>
</comment>
<dbReference type="GO" id="GO:0015979">
    <property type="term" value="P:photosynthesis"/>
    <property type="evidence" value="ECO:0007669"/>
    <property type="project" value="UniProtKB-KW"/>
</dbReference>
<comment type="subunit">
    <text evidence="7">PSII is composed of 1 copy each of membrane proteins PsbA, PsbB, PsbC, PsbD, PsbE, PsbF, PsbH, PsbI, PsbJ, PsbK, PsbL, PsbM, PsbT, PsbX, PsbY, PsbZ, Psb30/Ycf12, peripheral proteins of the oxygen-evolving complex and a large number of cofactors. It forms dimeric complexes.</text>
</comment>
<keyword evidence="4 7" id="KW-1133">Transmembrane helix</keyword>
<dbReference type="Pfam" id="PF05969">
    <property type="entry name" value="PSII_Ycf12"/>
    <property type="match status" value="1"/>
</dbReference>
<sequence length="33" mass="3636">MMNNVLLQLISLFLILVTGPLVIILLTNQNGNL</sequence>
<dbReference type="RefSeq" id="YP_009326882.1">
    <property type="nucleotide sequence ID" value="NC_032043.1"/>
</dbReference>
<geneLocation type="chloroplast" evidence="8"/>
<reference evidence="8" key="1">
    <citation type="journal article" date="2019" name="Mol. Phylogenet. Evol.">
        <title>Reassessment of the classification of bryopsidales (chlorophyta) based on chloroplast phylogenomic analyses.</title>
        <authorList>
            <person name="Cremen M.C."/>
            <person name="Leliaert F."/>
            <person name="West J."/>
            <person name="Lam D.W."/>
            <person name="Shimada S."/>
            <person name="Lopez-Bautista J.M."/>
            <person name="Verbruggen H."/>
        </authorList>
    </citation>
    <scope>NUCLEOTIDE SEQUENCE</scope>
</reference>
<evidence type="ECO:0000313" key="8">
    <source>
        <dbReference type="EMBL" id="ANJ70836.1"/>
    </source>
</evidence>
<name>A0A1I9LKH5_9CHLO</name>
<comment type="function">
    <text evidence="7">A core subunit of photosystem II (PSII), probably helps stabilize the reaction center.</text>
</comment>
<feature type="transmembrane region" description="Helical" evidence="7">
    <location>
        <begin position="6"/>
        <end position="27"/>
    </location>
</feature>
<evidence type="ECO:0000256" key="4">
    <source>
        <dbReference type="ARBA" id="ARBA00022989"/>
    </source>
</evidence>
<evidence type="ECO:0000256" key="1">
    <source>
        <dbReference type="ARBA" id="ARBA00004167"/>
    </source>
</evidence>
<evidence type="ECO:0000256" key="5">
    <source>
        <dbReference type="ARBA" id="ARBA00023136"/>
    </source>
</evidence>
<protein>
    <recommendedName>
        <fullName evidence="7">Photosystem II reaction center protein Psb30</fullName>
    </recommendedName>
    <alternativeName>
        <fullName evidence="7">Photosystem II reaction center protein Ycf12</fullName>
    </alternativeName>
</protein>
<evidence type="ECO:0000256" key="6">
    <source>
        <dbReference type="ARBA" id="ARBA00023276"/>
    </source>
</evidence>
<keyword evidence="8" id="KW-0934">Plastid</keyword>
<dbReference type="AlphaFoldDB" id="A0A1I9LKH5"/>
<comment type="subcellular location">
    <subcellularLocation>
        <location evidence="1">Membrane</location>
        <topology evidence="1">Single-pass membrane protein</topology>
    </subcellularLocation>
    <subcellularLocation>
        <location evidence="7">Plastid</location>
        <location evidence="7">Chloroplast thylakoid membrane</location>
        <topology evidence="7">Single-pass membrane protein</topology>
    </subcellularLocation>
</comment>
<keyword evidence="3 7" id="KW-0812">Transmembrane</keyword>
<evidence type="ECO:0000256" key="7">
    <source>
        <dbReference type="HAMAP-Rule" id="MF_01329"/>
    </source>
</evidence>
<proteinExistence type="inferred from homology"/>
<dbReference type="GO" id="GO:0009523">
    <property type="term" value="C:photosystem II"/>
    <property type="evidence" value="ECO:0007669"/>
    <property type="project" value="UniProtKB-KW"/>
</dbReference>